<proteinExistence type="predicted"/>
<dbReference type="Proteomes" id="UP001151760">
    <property type="component" value="Unassembled WGS sequence"/>
</dbReference>
<keyword evidence="2" id="KW-1185">Reference proteome</keyword>
<accession>A0ABQ5B0E4</accession>
<gene>
    <name evidence="1" type="ORF">Tco_0841485</name>
</gene>
<dbReference type="EMBL" id="BQNB010012717">
    <property type="protein sequence ID" value="GJT07023.1"/>
    <property type="molecule type" value="Genomic_DNA"/>
</dbReference>
<comment type="caution">
    <text evidence="1">The sequence shown here is derived from an EMBL/GenBank/DDBJ whole genome shotgun (WGS) entry which is preliminary data.</text>
</comment>
<evidence type="ECO:0000313" key="2">
    <source>
        <dbReference type="Proteomes" id="UP001151760"/>
    </source>
</evidence>
<reference evidence="1" key="2">
    <citation type="submission" date="2022-01" db="EMBL/GenBank/DDBJ databases">
        <authorList>
            <person name="Yamashiro T."/>
            <person name="Shiraishi A."/>
            <person name="Satake H."/>
            <person name="Nakayama K."/>
        </authorList>
    </citation>
    <scope>NUCLEOTIDE SEQUENCE</scope>
</reference>
<reference evidence="1" key="1">
    <citation type="journal article" date="2022" name="Int. J. Mol. Sci.">
        <title>Draft Genome of Tanacetum Coccineum: Genomic Comparison of Closely Related Tanacetum-Family Plants.</title>
        <authorList>
            <person name="Yamashiro T."/>
            <person name="Shiraishi A."/>
            <person name="Nakayama K."/>
            <person name="Satake H."/>
        </authorList>
    </citation>
    <scope>NUCLEOTIDE SEQUENCE</scope>
</reference>
<protein>
    <submittedName>
        <fullName evidence="1">Uncharacterized protein</fullName>
    </submittedName>
</protein>
<evidence type="ECO:0000313" key="1">
    <source>
        <dbReference type="EMBL" id="GJT07023.1"/>
    </source>
</evidence>
<organism evidence="1 2">
    <name type="scientific">Tanacetum coccineum</name>
    <dbReference type="NCBI Taxonomy" id="301880"/>
    <lineage>
        <taxon>Eukaryota</taxon>
        <taxon>Viridiplantae</taxon>
        <taxon>Streptophyta</taxon>
        <taxon>Embryophyta</taxon>
        <taxon>Tracheophyta</taxon>
        <taxon>Spermatophyta</taxon>
        <taxon>Magnoliopsida</taxon>
        <taxon>eudicotyledons</taxon>
        <taxon>Gunneridae</taxon>
        <taxon>Pentapetalae</taxon>
        <taxon>asterids</taxon>
        <taxon>campanulids</taxon>
        <taxon>Asterales</taxon>
        <taxon>Asteraceae</taxon>
        <taxon>Asteroideae</taxon>
        <taxon>Anthemideae</taxon>
        <taxon>Anthemidinae</taxon>
        <taxon>Tanacetum</taxon>
    </lineage>
</organism>
<name>A0ABQ5B0E4_9ASTR</name>
<sequence>MIMILFMLNLGIPYDEEELQFLVLNSYQFFFTSILFNEGCGNEYHMTPVVSELPVAYADWWLPLAD</sequence>